<dbReference type="Gene3D" id="3.40.1160.10">
    <property type="entry name" value="Acetylglutamate kinase-like"/>
    <property type="match status" value="1"/>
</dbReference>
<dbReference type="EMBL" id="FQZE01000040">
    <property type="protein sequence ID" value="SHJ91663.1"/>
    <property type="molecule type" value="Genomic_DNA"/>
</dbReference>
<feature type="binding site" evidence="9">
    <location>
        <position position="62"/>
    </location>
    <ligand>
        <name>substrate</name>
    </ligand>
</feature>
<organism evidence="11 12">
    <name type="scientific">Tangfeifania diversioriginum</name>
    <dbReference type="NCBI Taxonomy" id="1168035"/>
    <lineage>
        <taxon>Bacteria</taxon>
        <taxon>Pseudomonadati</taxon>
        <taxon>Bacteroidota</taxon>
        <taxon>Bacteroidia</taxon>
        <taxon>Marinilabiliales</taxon>
        <taxon>Prolixibacteraceae</taxon>
        <taxon>Tangfeifania</taxon>
    </lineage>
</organism>
<dbReference type="OrthoDB" id="9803155at2"/>
<proteinExistence type="inferred from homology"/>
<keyword evidence="9" id="KW-0963">Cytoplasm</keyword>
<evidence type="ECO:0000256" key="2">
    <source>
        <dbReference type="ARBA" id="ARBA00022571"/>
    </source>
</evidence>
<dbReference type="GO" id="GO:0042450">
    <property type="term" value="P:L-arginine biosynthetic process via ornithine"/>
    <property type="evidence" value="ECO:0007669"/>
    <property type="project" value="UniProtKB-UniRule"/>
</dbReference>
<evidence type="ECO:0000313" key="11">
    <source>
        <dbReference type="EMBL" id="SHJ91663.1"/>
    </source>
</evidence>
<feature type="domain" description="Aspartate/glutamate/uridylate kinase" evidence="10">
    <location>
        <begin position="4"/>
        <end position="242"/>
    </location>
</feature>
<keyword evidence="12" id="KW-1185">Reference proteome</keyword>
<comment type="catalytic activity">
    <reaction evidence="8 9">
        <text>N-acetyl-L-glutamate + ATP = N-acetyl-L-glutamyl 5-phosphate + ADP</text>
        <dbReference type="Rhea" id="RHEA:14629"/>
        <dbReference type="ChEBI" id="CHEBI:30616"/>
        <dbReference type="ChEBI" id="CHEBI:44337"/>
        <dbReference type="ChEBI" id="CHEBI:57936"/>
        <dbReference type="ChEBI" id="CHEBI:456216"/>
        <dbReference type="EC" id="2.7.2.8"/>
    </reaction>
</comment>
<gene>
    <name evidence="9" type="primary">argB</name>
    <name evidence="11" type="ORF">SAMN05444280_14014</name>
</gene>
<dbReference type="EC" id="2.7.2.8" evidence="9"/>
<dbReference type="STRING" id="1168035.SAMN05444280_14014"/>
<protein>
    <recommendedName>
        <fullName evidence="9">Acetylglutamate kinase</fullName>
        <ecNumber evidence="9">2.7.2.8</ecNumber>
    </recommendedName>
    <alternativeName>
        <fullName evidence="9">N-acetyl-L-glutamate 5-phosphotransferase</fullName>
    </alternativeName>
    <alternativeName>
        <fullName evidence="9">NAG kinase</fullName>
        <shortName evidence="9">NAGK</shortName>
    </alternativeName>
</protein>
<accession>A0A1M6N7I7</accession>
<keyword evidence="7 9" id="KW-0067">ATP-binding</keyword>
<evidence type="ECO:0000256" key="7">
    <source>
        <dbReference type="ARBA" id="ARBA00022840"/>
    </source>
</evidence>
<evidence type="ECO:0000256" key="3">
    <source>
        <dbReference type="ARBA" id="ARBA00022605"/>
    </source>
</evidence>
<evidence type="ECO:0000313" key="12">
    <source>
        <dbReference type="Proteomes" id="UP000184050"/>
    </source>
</evidence>
<evidence type="ECO:0000256" key="9">
    <source>
        <dbReference type="HAMAP-Rule" id="MF_00082"/>
    </source>
</evidence>
<dbReference type="PANTHER" id="PTHR23342:SF0">
    <property type="entry name" value="N-ACETYLGLUTAMATE SYNTHASE, MITOCHONDRIAL"/>
    <property type="match status" value="1"/>
</dbReference>
<comment type="similarity">
    <text evidence="9">Belongs to the acetylglutamate kinase family. ArgB subfamily.</text>
</comment>
<comment type="pathway">
    <text evidence="1 9">Amino-acid biosynthesis; L-arginine biosynthesis; N(2)-acetyl-L-ornithine from L-glutamate: step 2/4.</text>
</comment>
<name>A0A1M6N7I7_9BACT</name>
<dbReference type="UniPathway" id="UPA00068">
    <property type="reaction ID" value="UER00107"/>
</dbReference>
<keyword evidence="3 9" id="KW-0028">Amino-acid biosynthesis</keyword>
<comment type="subcellular location">
    <subcellularLocation>
        <location evidence="9">Cytoplasm</location>
    </subcellularLocation>
</comment>
<evidence type="ECO:0000256" key="5">
    <source>
        <dbReference type="ARBA" id="ARBA00022741"/>
    </source>
</evidence>
<dbReference type="Proteomes" id="UP000184050">
    <property type="component" value="Unassembled WGS sequence"/>
</dbReference>
<dbReference type="InterPro" id="IPR036393">
    <property type="entry name" value="AceGlu_kinase-like_sf"/>
</dbReference>
<keyword evidence="2 9" id="KW-0055">Arginine biosynthesis</keyword>
<comment type="function">
    <text evidence="9">Catalyzes the ATP-dependent phosphorylation of N-acetyl-L-glutamate.</text>
</comment>
<feature type="site" description="Transition state stabilizer" evidence="9">
    <location>
        <position position="8"/>
    </location>
</feature>
<dbReference type="PANTHER" id="PTHR23342">
    <property type="entry name" value="N-ACETYLGLUTAMATE SYNTHASE"/>
    <property type="match status" value="1"/>
</dbReference>
<dbReference type="SUPFAM" id="SSF53633">
    <property type="entry name" value="Carbamate kinase-like"/>
    <property type="match status" value="1"/>
</dbReference>
<evidence type="ECO:0000256" key="1">
    <source>
        <dbReference type="ARBA" id="ARBA00004828"/>
    </source>
</evidence>
<dbReference type="InterPro" id="IPR037528">
    <property type="entry name" value="ArgB"/>
</dbReference>
<dbReference type="AlphaFoldDB" id="A0A1M6N7I7"/>
<dbReference type="GO" id="GO:0003991">
    <property type="term" value="F:acetylglutamate kinase activity"/>
    <property type="evidence" value="ECO:0007669"/>
    <property type="project" value="UniProtKB-UniRule"/>
</dbReference>
<feature type="binding site" evidence="9">
    <location>
        <position position="157"/>
    </location>
    <ligand>
        <name>substrate</name>
    </ligand>
</feature>
<dbReference type="InterPro" id="IPR004662">
    <property type="entry name" value="AcgluKinase_fam"/>
</dbReference>
<dbReference type="GO" id="GO:0005737">
    <property type="term" value="C:cytoplasm"/>
    <property type="evidence" value="ECO:0007669"/>
    <property type="project" value="UniProtKB-SubCell"/>
</dbReference>
<evidence type="ECO:0000256" key="6">
    <source>
        <dbReference type="ARBA" id="ARBA00022777"/>
    </source>
</evidence>
<dbReference type="GO" id="GO:0005524">
    <property type="term" value="F:ATP binding"/>
    <property type="evidence" value="ECO:0007669"/>
    <property type="project" value="UniProtKB-UniRule"/>
</dbReference>
<evidence type="ECO:0000256" key="4">
    <source>
        <dbReference type="ARBA" id="ARBA00022679"/>
    </source>
</evidence>
<evidence type="ECO:0000259" key="10">
    <source>
        <dbReference type="Pfam" id="PF00696"/>
    </source>
</evidence>
<dbReference type="PIRSF" id="PIRSF000728">
    <property type="entry name" value="NAGK"/>
    <property type="match status" value="1"/>
</dbReference>
<keyword evidence="4 9" id="KW-0808">Transferase</keyword>
<dbReference type="InterPro" id="IPR001048">
    <property type="entry name" value="Asp/Glu/Uridylate_kinase"/>
</dbReference>
<reference evidence="11 12" key="1">
    <citation type="submission" date="2016-11" db="EMBL/GenBank/DDBJ databases">
        <authorList>
            <person name="Jaros S."/>
            <person name="Januszkiewicz K."/>
            <person name="Wedrychowicz H."/>
        </authorList>
    </citation>
    <scope>NUCLEOTIDE SEQUENCE [LARGE SCALE GENOMIC DNA]</scope>
    <source>
        <strain evidence="11 12">DSM 27063</strain>
    </source>
</reference>
<dbReference type="CDD" id="cd04238">
    <property type="entry name" value="AAK_NAGK-like"/>
    <property type="match status" value="1"/>
</dbReference>
<keyword evidence="6 9" id="KW-0418">Kinase</keyword>
<dbReference type="Pfam" id="PF00696">
    <property type="entry name" value="AA_kinase"/>
    <property type="match status" value="1"/>
</dbReference>
<feature type="site" description="Transition state stabilizer" evidence="9">
    <location>
        <position position="223"/>
    </location>
</feature>
<keyword evidence="5 9" id="KW-0547">Nucleotide-binding</keyword>
<sequence>MDRLTIIKVGGKVVEDTQQLNLLLDQFNRFSGNKILVHGGGNTATEVAGKLGIETELVDGRRITSKSMLDVVTMVYGGLVNKKIVAGLQARGCNAIGLTGADLNLISAIKRPAGEIDYGFVGDVNDVNSRELRLMLNENVVPVVAPLTHDGKGSLLNTNADTIAAELAIELSGHYSTFLFYCFDKPGVLLDPDDDSKIIYELQAEQFNDYKQKGVISTGMLPKLDNGFRAKRNGVKEVLITNTENLSSGRGTRLV</sequence>
<evidence type="ECO:0000256" key="8">
    <source>
        <dbReference type="ARBA" id="ARBA00048141"/>
    </source>
</evidence>
<dbReference type="RefSeq" id="WP_073173245.1">
    <property type="nucleotide sequence ID" value="NZ_FQZE01000040.1"/>
</dbReference>
<feature type="binding site" evidence="9">
    <location>
        <begin position="40"/>
        <end position="41"/>
    </location>
    <ligand>
        <name>substrate</name>
    </ligand>
</feature>
<dbReference type="NCBIfam" id="TIGR00761">
    <property type="entry name" value="argB"/>
    <property type="match status" value="1"/>
</dbReference>
<dbReference type="HAMAP" id="MF_00082">
    <property type="entry name" value="ArgB"/>
    <property type="match status" value="1"/>
</dbReference>